<evidence type="ECO:0000256" key="1">
    <source>
        <dbReference type="SAM" id="MobiDB-lite"/>
    </source>
</evidence>
<name>A0A7W7VIK5_9PSEU</name>
<keyword evidence="2" id="KW-0812">Transmembrane</keyword>
<proteinExistence type="predicted"/>
<feature type="region of interest" description="Disordered" evidence="1">
    <location>
        <begin position="174"/>
        <end position="249"/>
    </location>
</feature>
<dbReference type="RefSeq" id="WP_184815371.1">
    <property type="nucleotide sequence ID" value="NZ_JACHJQ010000009.1"/>
</dbReference>
<organism evidence="3 4">
    <name type="scientific">Actinophytocola algeriensis</name>
    <dbReference type="NCBI Taxonomy" id="1768010"/>
    <lineage>
        <taxon>Bacteria</taxon>
        <taxon>Bacillati</taxon>
        <taxon>Actinomycetota</taxon>
        <taxon>Actinomycetes</taxon>
        <taxon>Pseudonocardiales</taxon>
        <taxon>Pseudonocardiaceae</taxon>
    </lineage>
</organism>
<sequence>MTKARRVTAALAVAAAVLVIVGSALPLFSVTFLMGAGPVEFTMTAWGIESDGGIFPIGDVPANGFPLVLAGVLMAFAAGALRAAARPGALPRTERVGVLAVVAGGAFLACAVWMVAAQSVNWEDTYGPPDDAEDLSFGGETGYGAGLWILVLAALLGVAAAVLAQLPGTRPAPVVTADPDAPTPPFGIVLPVPAEEPPPELPEPEPEPAPEPEVPVLGPIVIPEAPPPPAPAGPAVPLVEDPLDEPRRD</sequence>
<feature type="transmembrane region" description="Helical" evidence="2">
    <location>
        <begin position="145"/>
        <end position="164"/>
    </location>
</feature>
<accession>A0A7W7VIK5</accession>
<protein>
    <submittedName>
        <fullName evidence="3">Uncharacterized protein</fullName>
    </submittedName>
</protein>
<feature type="transmembrane region" description="Helical" evidence="2">
    <location>
        <begin position="65"/>
        <end position="84"/>
    </location>
</feature>
<evidence type="ECO:0000256" key="2">
    <source>
        <dbReference type="SAM" id="Phobius"/>
    </source>
</evidence>
<comment type="caution">
    <text evidence="3">The sequence shown here is derived from an EMBL/GenBank/DDBJ whole genome shotgun (WGS) entry which is preliminary data.</text>
</comment>
<dbReference type="EMBL" id="JACHJQ010000009">
    <property type="protein sequence ID" value="MBB4911369.1"/>
    <property type="molecule type" value="Genomic_DNA"/>
</dbReference>
<feature type="compositionally biased region" description="Pro residues" evidence="1">
    <location>
        <begin position="224"/>
        <end position="234"/>
    </location>
</feature>
<evidence type="ECO:0000313" key="3">
    <source>
        <dbReference type="EMBL" id="MBB4911369.1"/>
    </source>
</evidence>
<dbReference type="Proteomes" id="UP000520767">
    <property type="component" value="Unassembled WGS sequence"/>
</dbReference>
<feature type="compositionally biased region" description="Low complexity" evidence="1">
    <location>
        <begin position="214"/>
        <end position="223"/>
    </location>
</feature>
<evidence type="ECO:0000313" key="4">
    <source>
        <dbReference type="Proteomes" id="UP000520767"/>
    </source>
</evidence>
<dbReference type="AlphaFoldDB" id="A0A7W7VIK5"/>
<keyword evidence="2" id="KW-0472">Membrane</keyword>
<gene>
    <name evidence="3" type="ORF">FHR82_007629</name>
</gene>
<reference evidence="3 4" key="1">
    <citation type="submission" date="2020-08" db="EMBL/GenBank/DDBJ databases">
        <title>Genomic Encyclopedia of Type Strains, Phase III (KMG-III): the genomes of soil and plant-associated and newly described type strains.</title>
        <authorList>
            <person name="Whitman W."/>
        </authorList>
    </citation>
    <scope>NUCLEOTIDE SEQUENCE [LARGE SCALE GENOMIC DNA]</scope>
    <source>
        <strain evidence="3 4">CECT 8960</strain>
    </source>
</reference>
<feature type="transmembrane region" description="Helical" evidence="2">
    <location>
        <begin position="96"/>
        <end position="116"/>
    </location>
</feature>
<keyword evidence="2" id="KW-1133">Transmembrane helix</keyword>
<keyword evidence="4" id="KW-1185">Reference proteome</keyword>